<sequence>MEQLDPDKFFRTNRQTIINIESIVKIEPYFQNKVIVHIKPEHKEKILVSKEKWASFKLWLNY</sequence>
<evidence type="ECO:0000259" key="1">
    <source>
        <dbReference type="PROSITE" id="PS50930"/>
    </source>
</evidence>
<dbReference type="GO" id="GO:0003677">
    <property type="term" value="F:DNA binding"/>
    <property type="evidence" value="ECO:0007669"/>
    <property type="project" value="UniProtKB-KW"/>
</dbReference>
<evidence type="ECO:0000313" key="2">
    <source>
        <dbReference type="EMBL" id="VYT93520.1"/>
    </source>
</evidence>
<keyword evidence="2" id="KW-0238">DNA-binding</keyword>
<proteinExistence type="predicted"/>
<gene>
    <name evidence="2" type="ORF">PDLFYP31_01404</name>
</gene>
<dbReference type="InterPro" id="IPR007492">
    <property type="entry name" value="LytTR_DNA-bd_dom"/>
</dbReference>
<dbReference type="PROSITE" id="PS50930">
    <property type="entry name" value="HTH_LYTTR"/>
    <property type="match status" value="1"/>
</dbReference>
<protein>
    <submittedName>
        <fullName evidence="2">LytTr DNA-binding domain protein</fullName>
    </submittedName>
</protein>
<dbReference type="Gene3D" id="2.40.50.1020">
    <property type="entry name" value="LytTr DNA-binding domain"/>
    <property type="match status" value="1"/>
</dbReference>
<feature type="domain" description="HTH LytTR-type" evidence="1">
    <location>
        <begin position="1"/>
        <end position="62"/>
    </location>
</feature>
<dbReference type="Pfam" id="PF04397">
    <property type="entry name" value="LytTR"/>
    <property type="match status" value="1"/>
</dbReference>
<organism evidence="2">
    <name type="scientific">Parabacteroides distasonis</name>
    <dbReference type="NCBI Taxonomy" id="823"/>
    <lineage>
        <taxon>Bacteria</taxon>
        <taxon>Pseudomonadati</taxon>
        <taxon>Bacteroidota</taxon>
        <taxon>Bacteroidia</taxon>
        <taxon>Bacteroidales</taxon>
        <taxon>Tannerellaceae</taxon>
        <taxon>Parabacteroides</taxon>
    </lineage>
</organism>
<accession>A0A6N3AV44</accession>
<dbReference type="AlphaFoldDB" id="A0A6N3AV44"/>
<name>A0A6N3AV44_PARDI</name>
<reference evidence="2" key="1">
    <citation type="submission" date="2019-11" db="EMBL/GenBank/DDBJ databases">
        <authorList>
            <person name="Feng L."/>
        </authorList>
    </citation>
    <scope>NUCLEOTIDE SEQUENCE</scope>
    <source>
        <strain evidence="2">PdistasonisLFYP31</strain>
    </source>
</reference>
<dbReference type="EMBL" id="CACRUW010000005">
    <property type="protein sequence ID" value="VYT93520.1"/>
    <property type="molecule type" value="Genomic_DNA"/>
</dbReference>